<dbReference type="Proteomes" id="UP000887013">
    <property type="component" value="Unassembled WGS sequence"/>
</dbReference>
<proteinExistence type="predicted"/>
<gene>
    <name evidence="2" type="ORF">NPIL_58641</name>
</gene>
<protein>
    <submittedName>
        <fullName evidence="2">Uncharacterized protein</fullName>
    </submittedName>
</protein>
<accession>A0A8X6PK02</accession>
<evidence type="ECO:0000256" key="1">
    <source>
        <dbReference type="SAM" id="MobiDB-lite"/>
    </source>
</evidence>
<dbReference type="AlphaFoldDB" id="A0A8X6PK02"/>
<feature type="region of interest" description="Disordered" evidence="1">
    <location>
        <begin position="1"/>
        <end position="23"/>
    </location>
</feature>
<sequence>MWGRQGDLHSPRAAGRRGGIPETWNSPYSTEGYHGFGSGPDFDMFRPWWVLNCPTWAARDRIRTLVVTQWHLQFLLRLLGGKITGNRRDHSIAEVSWHLFADTDACWFRPVPESRIMPWSVKASLPHLARDRNYVSELTSLVGYVFRFALKKEVFCCGVTIYQM</sequence>
<keyword evidence="3" id="KW-1185">Reference proteome</keyword>
<dbReference type="EMBL" id="BMAW01021878">
    <property type="protein sequence ID" value="GFT75214.1"/>
    <property type="molecule type" value="Genomic_DNA"/>
</dbReference>
<feature type="compositionally biased region" description="Basic and acidic residues" evidence="1">
    <location>
        <begin position="1"/>
        <end position="10"/>
    </location>
</feature>
<reference evidence="2" key="1">
    <citation type="submission" date="2020-08" db="EMBL/GenBank/DDBJ databases">
        <title>Multicomponent nature underlies the extraordinary mechanical properties of spider dragline silk.</title>
        <authorList>
            <person name="Kono N."/>
            <person name="Nakamura H."/>
            <person name="Mori M."/>
            <person name="Yoshida Y."/>
            <person name="Ohtoshi R."/>
            <person name="Malay A.D."/>
            <person name="Moran D.A.P."/>
            <person name="Tomita M."/>
            <person name="Numata K."/>
            <person name="Arakawa K."/>
        </authorList>
    </citation>
    <scope>NUCLEOTIDE SEQUENCE</scope>
</reference>
<evidence type="ECO:0000313" key="2">
    <source>
        <dbReference type="EMBL" id="GFT75214.1"/>
    </source>
</evidence>
<evidence type="ECO:0000313" key="3">
    <source>
        <dbReference type="Proteomes" id="UP000887013"/>
    </source>
</evidence>
<comment type="caution">
    <text evidence="2">The sequence shown here is derived from an EMBL/GenBank/DDBJ whole genome shotgun (WGS) entry which is preliminary data.</text>
</comment>
<organism evidence="2 3">
    <name type="scientific">Nephila pilipes</name>
    <name type="common">Giant wood spider</name>
    <name type="synonym">Nephila maculata</name>
    <dbReference type="NCBI Taxonomy" id="299642"/>
    <lineage>
        <taxon>Eukaryota</taxon>
        <taxon>Metazoa</taxon>
        <taxon>Ecdysozoa</taxon>
        <taxon>Arthropoda</taxon>
        <taxon>Chelicerata</taxon>
        <taxon>Arachnida</taxon>
        <taxon>Araneae</taxon>
        <taxon>Araneomorphae</taxon>
        <taxon>Entelegynae</taxon>
        <taxon>Araneoidea</taxon>
        <taxon>Nephilidae</taxon>
        <taxon>Nephila</taxon>
    </lineage>
</organism>
<dbReference type="OrthoDB" id="10570989at2759"/>
<name>A0A8X6PK02_NEPPI</name>